<reference evidence="1 3" key="1">
    <citation type="submission" date="2020-06" db="EMBL/GenBank/DDBJ databases">
        <title>Anoxygenic phototrophic Chloroflexota member uses a Type I reaction center.</title>
        <authorList>
            <person name="Tsuji J.M."/>
            <person name="Shaw N.A."/>
            <person name="Nagashima S."/>
            <person name="Venkiteswaran J."/>
            <person name="Schiff S.L."/>
            <person name="Hanada S."/>
            <person name="Tank M."/>
            <person name="Neufeld J.D."/>
        </authorList>
    </citation>
    <scope>NUCLEOTIDE SEQUENCE [LARGE SCALE GENOMIC DNA]</scope>
    <source>
        <strain evidence="1">L227-S17</strain>
    </source>
</reference>
<protein>
    <submittedName>
        <fullName evidence="1">Uncharacterized protein</fullName>
    </submittedName>
</protein>
<keyword evidence="4" id="KW-1185">Reference proteome</keyword>
<reference evidence="2" key="2">
    <citation type="journal article" date="2024" name="Nature">
        <title>Anoxygenic phototroph of the Chloroflexota uses a type I reaction centre.</title>
        <authorList>
            <person name="Tsuji J.M."/>
            <person name="Shaw N.A."/>
            <person name="Nagashima S."/>
            <person name="Venkiteswaran J.J."/>
            <person name="Schiff S.L."/>
            <person name="Watanabe T."/>
            <person name="Fukui M."/>
            <person name="Hanada S."/>
            <person name="Tank M."/>
            <person name="Neufeld J.D."/>
        </authorList>
    </citation>
    <scope>NUCLEOTIDE SEQUENCE</scope>
    <source>
        <strain evidence="2">L227-S17</strain>
    </source>
</reference>
<accession>A0A8T7LWP6</accession>
<dbReference type="RefSeq" id="WP_341467671.1">
    <property type="nucleotide sequence ID" value="NZ_CP128399.1"/>
</dbReference>
<organism evidence="1 3">
    <name type="scientific">Candidatus Chlorohelix allophototropha</name>
    <dbReference type="NCBI Taxonomy" id="3003348"/>
    <lineage>
        <taxon>Bacteria</taxon>
        <taxon>Bacillati</taxon>
        <taxon>Chloroflexota</taxon>
        <taxon>Chloroflexia</taxon>
        <taxon>Candidatus Chloroheliales</taxon>
        <taxon>Candidatus Chloroheliaceae</taxon>
        <taxon>Candidatus Chlorohelix</taxon>
    </lineage>
</organism>
<gene>
    <name evidence="1" type="ORF">HXX08_11115</name>
    <name evidence="2" type="ORF">OZ401_001565</name>
</gene>
<evidence type="ECO:0000313" key="2">
    <source>
        <dbReference type="EMBL" id="WJW65786.1"/>
    </source>
</evidence>
<name>A0A8T7LWP6_9CHLR</name>
<dbReference type="EMBL" id="CP128399">
    <property type="protein sequence ID" value="WJW65786.1"/>
    <property type="molecule type" value="Genomic_DNA"/>
</dbReference>
<dbReference type="Proteomes" id="UP001431572">
    <property type="component" value="Chromosome 1"/>
</dbReference>
<dbReference type="Proteomes" id="UP000521676">
    <property type="component" value="Unassembled WGS sequence"/>
</dbReference>
<dbReference type="AlphaFoldDB" id="A0A8T7LWP6"/>
<evidence type="ECO:0000313" key="3">
    <source>
        <dbReference type="Proteomes" id="UP000521676"/>
    </source>
</evidence>
<evidence type="ECO:0000313" key="1">
    <source>
        <dbReference type="EMBL" id="NWJ46418.1"/>
    </source>
</evidence>
<proteinExistence type="predicted"/>
<dbReference type="EMBL" id="JACATZ010000001">
    <property type="protein sequence ID" value="NWJ46418.1"/>
    <property type="molecule type" value="Genomic_DNA"/>
</dbReference>
<evidence type="ECO:0000313" key="4">
    <source>
        <dbReference type="Proteomes" id="UP001431572"/>
    </source>
</evidence>
<sequence length="272" mass="31292">MTMIEVDERGCGKRKQDAAYLITPTSENGTPWYKFVIDTPLPIPDGLDLINKAVVFPRYDREGLEVRTRRTALGVEVVQPHDPAYDDAKPLVDVYIWIGAEHYPYASDWYMEVAKQGVSRRVPKTFPFHMLTPGFSRMVFAHPRGYIKNYFQLTKPTDGCLQGKTPHSHIDEFNHAEFSCAFKVFDTIPIDDCIEVAGTGVYLRSRPGGVSYTVNNTGEYQFVEYEPRLCFWSYIMLVDYIRYDGEDGSKQVDEEWLKKVRKSGIEVRLCDE</sequence>